<accession>A0A834ZRC3</accession>
<evidence type="ECO:0000313" key="3">
    <source>
        <dbReference type="Proteomes" id="UP000655225"/>
    </source>
</evidence>
<name>A0A834ZRC3_TETSI</name>
<proteinExistence type="predicted"/>
<sequence>MAVTRVSFGVMTIVALFFFIVLPAVQAQTMAPAPAPTSDGYFLRFEELKCVAMDDDSFVVFQGHLLTKGWKMGKGKKLEKGNFIDGVLQIIGICGGCYCGGVFSGGA</sequence>
<organism evidence="2 3">
    <name type="scientific">Tetracentron sinense</name>
    <name type="common">Spur-leaf</name>
    <dbReference type="NCBI Taxonomy" id="13715"/>
    <lineage>
        <taxon>Eukaryota</taxon>
        <taxon>Viridiplantae</taxon>
        <taxon>Streptophyta</taxon>
        <taxon>Embryophyta</taxon>
        <taxon>Tracheophyta</taxon>
        <taxon>Spermatophyta</taxon>
        <taxon>Magnoliopsida</taxon>
        <taxon>Trochodendrales</taxon>
        <taxon>Trochodendraceae</taxon>
        <taxon>Tetracentron</taxon>
    </lineage>
</organism>
<dbReference type="AlphaFoldDB" id="A0A834ZRC3"/>
<feature type="signal peptide" evidence="1">
    <location>
        <begin position="1"/>
        <end position="27"/>
    </location>
</feature>
<keyword evidence="3" id="KW-1185">Reference proteome</keyword>
<comment type="caution">
    <text evidence="2">The sequence shown here is derived from an EMBL/GenBank/DDBJ whole genome shotgun (WGS) entry which is preliminary data.</text>
</comment>
<reference evidence="2 3" key="1">
    <citation type="submission" date="2020-04" db="EMBL/GenBank/DDBJ databases">
        <title>Plant Genome Project.</title>
        <authorList>
            <person name="Zhang R.-G."/>
        </authorList>
    </citation>
    <scope>NUCLEOTIDE SEQUENCE [LARGE SCALE GENOMIC DNA]</scope>
    <source>
        <strain evidence="2">YNK0</strain>
        <tissue evidence="2">Leaf</tissue>
    </source>
</reference>
<evidence type="ECO:0000256" key="1">
    <source>
        <dbReference type="SAM" id="SignalP"/>
    </source>
</evidence>
<keyword evidence="1" id="KW-0732">Signal</keyword>
<protein>
    <submittedName>
        <fullName evidence="2">Uncharacterized protein</fullName>
    </submittedName>
</protein>
<feature type="chain" id="PRO_5032314706" evidence="1">
    <location>
        <begin position="28"/>
        <end position="107"/>
    </location>
</feature>
<evidence type="ECO:0000313" key="2">
    <source>
        <dbReference type="EMBL" id="KAF8412145.1"/>
    </source>
</evidence>
<dbReference type="Proteomes" id="UP000655225">
    <property type="component" value="Unassembled WGS sequence"/>
</dbReference>
<dbReference type="EMBL" id="JABCRI010000001">
    <property type="protein sequence ID" value="KAF8412145.1"/>
    <property type="molecule type" value="Genomic_DNA"/>
</dbReference>
<gene>
    <name evidence="2" type="ORF">HHK36_000101</name>
</gene>